<sequence length="344" mass="39270">ARRVANGEAVKRTDYIDKMQTFSMDEINTATASMLTQAIDDRIKDGYILKWKRLGQQDQGPNLTDSVRILQQKRLADNHLSSSDPQTSIYSYHYGKLLKDIQEWWKDRSSVDLTAFGLRLILQNMIHTGDSEPKTPPDKFKASIKTLYSANGWDSSPDNPAQNMLTLPPLRQLPRGEVIYDRGNGNMGYDHLVLNWHIGAMHQSGLAQIFEKWGAKCDEWLRTLQGSQRAQEMQQSPEVAAAWQNVISLQSGNRTGAETLLELLKDYPNWNEFNRNHLQKSLASEIRTVNKLRKNPVSLQSFQGNLPQQIRTYVQQILQGHSDPGAAYEQLIQFSSELVQHYMN</sequence>
<proteinExistence type="predicted"/>
<organism evidence="1">
    <name type="scientific">marine sediment metagenome</name>
    <dbReference type="NCBI Taxonomy" id="412755"/>
    <lineage>
        <taxon>unclassified sequences</taxon>
        <taxon>metagenomes</taxon>
        <taxon>ecological metagenomes</taxon>
    </lineage>
</organism>
<reference evidence="1" key="1">
    <citation type="journal article" date="2015" name="Nature">
        <title>Complex archaea that bridge the gap between prokaryotes and eukaryotes.</title>
        <authorList>
            <person name="Spang A."/>
            <person name="Saw J.H."/>
            <person name="Jorgensen S.L."/>
            <person name="Zaremba-Niedzwiedzka K."/>
            <person name="Martijn J."/>
            <person name="Lind A.E."/>
            <person name="van Eijk R."/>
            <person name="Schleper C."/>
            <person name="Guy L."/>
            <person name="Ettema T.J."/>
        </authorList>
    </citation>
    <scope>NUCLEOTIDE SEQUENCE</scope>
</reference>
<name>A0A0F8WVE7_9ZZZZ</name>
<accession>A0A0F8WVE7</accession>
<dbReference type="AlphaFoldDB" id="A0A0F8WVE7"/>
<dbReference type="EMBL" id="LAZR01067050">
    <property type="protein sequence ID" value="KKK52370.1"/>
    <property type="molecule type" value="Genomic_DNA"/>
</dbReference>
<feature type="non-terminal residue" evidence="1">
    <location>
        <position position="1"/>
    </location>
</feature>
<protein>
    <submittedName>
        <fullName evidence="1">Uncharacterized protein</fullName>
    </submittedName>
</protein>
<feature type="non-terminal residue" evidence="1">
    <location>
        <position position="344"/>
    </location>
</feature>
<evidence type="ECO:0000313" key="1">
    <source>
        <dbReference type="EMBL" id="KKK52370.1"/>
    </source>
</evidence>
<comment type="caution">
    <text evidence="1">The sequence shown here is derived from an EMBL/GenBank/DDBJ whole genome shotgun (WGS) entry which is preliminary data.</text>
</comment>
<gene>
    <name evidence="1" type="ORF">LCGC14_3105600</name>
</gene>